<dbReference type="Gene3D" id="3.90.1580.10">
    <property type="entry name" value="paralog of FGE (formylglycine-generating enzyme)"/>
    <property type="match status" value="1"/>
</dbReference>
<dbReference type="SUPFAM" id="SSF56436">
    <property type="entry name" value="C-type lectin-like"/>
    <property type="match status" value="1"/>
</dbReference>
<dbReference type="InterPro" id="IPR016187">
    <property type="entry name" value="CTDL_fold"/>
</dbReference>
<dbReference type="Proteomes" id="UP000639775">
    <property type="component" value="Unassembled WGS sequence"/>
</dbReference>
<evidence type="ECO:0000313" key="3">
    <source>
        <dbReference type="Proteomes" id="UP000639775"/>
    </source>
</evidence>
<dbReference type="EMBL" id="JAAORB010000002">
    <property type="protein sequence ID" value="NHQ73245.1"/>
    <property type="molecule type" value="Genomic_DNA"/>
</dbReference>
<dbReference type="InterPro" id="IPR042095">
    <property type="entry name" value="SUMF_sf"/>
</dbReference>
<reference evidence="2" key="1">
    <citation type="submission" date="2020-03" db="EMBL/GenBank/DDBJ databases">
        <title>Roseovarius gahaiensis sp. nov., isolated from Gahai Saline Lake, China.</title>
        <authorList>
            <person name="Sun X."/>
        </authorList>
    </citation>
    <scope>NUCLEOTIDE SEQUENCE</scope>
    <source>
        <strain evidence="2">GH877</strain>
    </source>
</reference>
<organism evidence="2 3">
    <name type="scientific">Roseovarius gahaiensis</name>
    <dbReference type="NCBI Taxonomy" id="2716691"/>
    <lineage>
        <taxon>Bacteria</taxon>
        <taxon>Pseudomonadati</taxon>
        <taxon>Pseudomonadota</taxon>
        <taxon>Alphaproteobacteria</taxon>
        <taxon>Rhodobacterales</taxon>
        <taxon>Roseobacteraceae</taxon>
        <taxon>Roseovarius</taxon>
    </lineage>
</organism>
<comment type="caution">
    <text evidence="2">The sequence shown here is derived from an EMBL/GenBank/DDBJ whole genome shotgun (WGS) entry which is preliminary data.</text>
</comment>
<sequence>MAQTTGIEWRDSYYNPQPADDDLILPMPCGGAMVFRKVSTPNVDGAIGDVPVTLGQEGDDRPYLNGVWRSYVSGAFSDDGSPTKGYFYMAKYELAEAQYDVVMSGCPDKTPRRRAFLPKVGQTKLEYQSFAQAYSLWLMQNAPEHLPQVGETRAYLRLPTEEEWEFAARGGMNVESALFRKTRPPIPDGRQQSEYIAHGGSDSAAGRIQVIGSLAANPLGLHDMLGNAAEIVGTPFSLIRHGRQHGQAGGLVKRGGDARTPLSSITSATRDELPPFDVLSNEPTQDRFAATRLVVAGLAITSAAQADALNSSLQELAKPDPALSTASSEEEVIALLDAMRDAAGSERDKSRLDAIKSTLQRGQVARNTLRDKSIRLILNSAVLVCDQAVQRYLNALAAALTIQHDLAELEDDARRAGDDAFLQQVLEAKREAEDQLAGLERKAVANVVEYANLIEGLSEDYSRALLDKQTDFIRPEVEAEGARRTQCLGLMSTHLAARRAAGQSDVDLIALDIQNIAVEQAAE</sequence>
<dbReference type="Pfam" id="PF03781">
    <property type="entry name" value="FGE-sulfatase"/>
    <property type="match status" value="1"/>
</dbReference>
<dbReference type="GO" id="GO:0120147">
    <property type="term" value="F:formylglycine-generating oxidase activity"/>
    <property type="evidence" value="ECO:0007669"/>
    <property type="project" value="TreeGrafter"/>
</dbReference>
<dbReference type="InterPro" id="IPR051043">
    <property type="entry name" value="Sulfatase_Mod_Factor_Kinase"/>
</dbReference>
<name>A0A967B8G7_9RHOB</name>
<evidence type="ECO:0000313" key="2">
    <source>
        <dbReference type="EMBL" id="NHQ73245.1"/>
    </source>
</evidence>
<dbReference type="AlphaFoldDB" id="A0A967B8G7"/>
<dbReference type="PANTHER" id="PTHR23150">
    <property type="entry name" value="SULFATASE MODIFYING FACTOR 1, 2"/>
    <property type="match status" value="1"/>
</dbReference>
<dbReference type="InterPro" id="IPR005532">
    <property type="entry name" value="SUMF_dom"/>
</dbReference>
<evidence type="ECO:0000259" key="1">
    <source>
        <dbReference type="Pfam" id="PF03781"/>
    </source>
</evidence>
<feature type="domain" description="Sulfatase-modifying factor enzyme-like" evidence="1">
    <location>
        <begin position="131"/>
        <end position="260"/>
    </location>
</feature>
<keyword evidence="3" id="KW-1185">Reference proteome</keyword>
<accession>A0A967B8G7</accession>
<gene>
    <name evidence="2" type="ORF">HAT86_02050</name>
</gene>
<protein>
    <submittedName>
        <fullName evidence="2">SUMF1/EgtB/PvdO family nonheme iron enzyme</fullName>
    </submittedName>
</protein>
<dbReference type="RefSeq" id="WP_167192922.1">
    <property type="nucleotide sequence ID" value="NZ_JAAORB010000002.1"/>
</dbReference>
<proteinExistence type="predicted"/>
<dbReference type="PANTHER" id="PTHR23150:SF19">
    <property type="entry name" value="FORMYLGLYCINE-GENERATING ENZYME"/>
    <property type="match status" value="1"/>
</dbReference>